<reference evidence="1 2" key="1">
    <citation type="submission" date="2019-04" db="EMBL/GenBank/DDBJ databases">
        <authorList>
            <consortium name="DOE Joint Genome Institute"/>
            <person name="Mondo S."/>
            <person name="Kjaerbolling I."/>
            <person name="Vesth T."/>
            <person name="Frisvad J.C."/>
            <person name="Nybo J.L."/>
            <person name="Theobald S."/>
            <person name="Kildgaard S."/>
            <person name="Isbrandt T."/>
            <person name="Kuo A."/>
            <person name="Sato A."/>
            <person name="Lyhne E.K."/>
            <person name="Kogle M.E."/>
            <person name="Wiebenga A."/>
            <person name="Kun R.S."/>
            <person name="Lubbers R.J."/>
            <person name="Makela M.R."/>
            <person name="Barry K."/>
            <person name="Chovatia M."/>
            <person name="Clum A."/>
            <person name="Daum C."/>
            <person name="Haridas S."/>
            <person name="He G."/>
            <person name="LaButti K."/>
            <person name="Lipzen A."/>
            <person name="Riley R."/>
            <person name="Salamov A."/>
            <person name="Simmons B.A."/>
            <person name="Magnuson J.K."/>
            <person name="Henrissat B."/>
            <person name="Mortensen U.H."/>
            <person name="Larsen T.O."/>
            <person name="Devries R.P."/>
            <person name="Grigoriev I.V."/>
            <person name="Machida M."/>
            <person name="Baker S.E."/>
            <person name="Andersen M.R."/>
            <person name="Cantor M.N."/>
            <person name="Hua S.X."/>
        </authorList>
    </citation>
    <scope>NUCLEOTIDE SEQUENCE [LARGE SCALE GENOMIC DNA]</scope>
    <source>
        <strain evidence="1 2">CBS 117616</strain>
    </source>
</reference>
<dbReference type="EMBL" id="ML735854">
    <property type="protein sequence ID" value="KAE8411920.1"/>
    <property type="molecule type" value="Genomic_DNA"/>
</dbReference>
<accession>A0ABQ6W4H6</accession>
<evidence type="ECO:0000313" key="2">
    <source>
        <dbReference type="Proteomes" id="UP000325395"/>
    </source>
</evidence>
<keyword evidence="2" id="KW-1185">Reference proteome</keyword>
<dbReference type="Proteomes" id="UP000325395">
    <property type="component" value="Unassembled WGS sequence"/>
</dbReference>
<proteinExistence type="predicted"/>
<name>A0ABQ6W4H6_9EURO</name>
<organism evidence="1 2">
    <name type="scientific">Aspergillus pseudocaelatus</name>
    <dbReference type="NCBI Taxonomy" id="1825620"/>
    <lineage>
        <taxon>Eukaryota</taxon>
        <taxon>Fungi</taxon>
        <taxon>Dikarya</taxon>
        <taxon>Ascomycota</taxon>
        <taxon>Pezizomycotina</taxon>
        <taxon>Eurotiomycetes</taxon>
        <taxon>Eurotiomycetidae</taxon>
        <taxon>Eurotiales</taxon>
        <taxon>Aspergillaceae</taxon>
        <taxon>Aspergillus</taxon>
        <taxon>Aspergillus subgen. Circumdati</taxon>
    </lineage>
</organism>
<evidence type="ECO:0000313" key="1">
    <source>
        <dbReference type="EMBL" id="KAE8411920.1"/>
    </source>
</evidence>
<sequence>MTSAASAQLGISALQPMDTTALLTKPLDMESCLRTVKDAVRKPPKVLKPRGTLKAQVGIILDQRSYLSESQPLSYGAVGECAVSWGIKQSGFSEENSLIWPFPFTQEITKLSTSLFFKQMKPDDADIICKSNKGLIQASNLRIITKSDAEVTRLLDLGRQIRGVGEF</sequence>
<protein>
    <submittedName>
        <fullName evidence="1">Uncharacterized protein</fullName>
    </submittedName>
</protein>
<gene>
    <name evidence="1" type="ORF">BDV36DRAFT_273028</name>
</gene>